<dbReference type="GO" id="GO:0016787">
    <property type="term" value="F:hydrolase activity"/>
    <property type="evidence" value="ECO:0007669"/>
    <property type="project" value="UniProtKB-KW"/>
</dbReference>
<dbReference type="GeneID" id="107882970"/>
<keyword evidence="2" id="KW-0347">Helicase</keyword>
<comment type="similarity">
    <text evidence="2">Belongs to the helicase family.</text>
</comment>
<evidence type="ECO:0000259" key="6">
    <source>
        <dbReference type="Pfam" id="PF21530"/>
    </source>
</evidence>
<dbReference type="Pfam" id="PF21530">
    <property type="entry name" value="Pif1_2B_dom"/>
    <property type="match status" value="1"/>
</dbReference>
<keyword evidence="2" id="KW-0547">Nucleotide-binding</keyword>
<keyword evidence="2" id="KW-0227">DNA damage</keyword>
<organism evidence="7 8">
    <name type="scientific">Acyrthosiphon pisum</name>
    <name type="common">Pea aphid</name>
    <dbReference type="NCBI Taxonomy" id="7029"/>
    <lineage>
        <taxon>Eukaryota</taxon>
        <taxon>Metazoa</taxon>
        <taxon>Ecdysozoa</taxon>
        <taxon>Arthropoda</taxon>
        <taxon>Hexapoda</taxon>
        <taxon>Insecta</taxon>
        <taxon>Pterygota</taxon>
        <taxon>Neoptera</taxon>
        <taxon>Paraneoptera</taxon>
        <taxon>Hemiptera</taxon>
        <taxon>Sternorrhyncha</taxon>
        <taxon>Aphidomorpha</taxon>
        <taxon>Aphidoidea</taxon>
        <taxon>Aphididae</taxon>
        <taxon>Macrosiphini</taxon>
        <taxon>Acyrthosiphon</taxon>
    </lineage>
</organism>
<evidence type="ECO:0000256" key="1">
    <source>
        <dbReference type="ARBA" id="ARBA00023125"/>
    </source>
</evidence>
<dbReference type="EC" id="5.6.2.3" evidence="2"/>
<dbReference type="GO" id="GO:0006310">
    <property type="term" value="P:DNA recombination"/>
    <property type="evidence" value="ECO:0007669"/>
    <property type="project" value="UniProtKB-KW"/>
</dbReference>
<reference evidence="8" key="1">
    <citation type="submission" date="2010-06" db="EMBL/GenBank/DDBJ databases">
        <authorList>
            <person name="Jiang H."/>
            <person name="Abraham K."/>
            <person name="Ali S."/>
            <person name="Alsbrooks S.L."/>
            <person name="Anim B.N."/>
            <person name="Anosike U.S."/>
            <person name="Attaway T."/>
            <person name="Bandaranaike D.P."/>
            <person name="Battles P.K."/>
            <person name="Bell S.N."/>
            <person name="Bell A.V."/>
            <person name="Beltran B."/>
            <person name="Bickham C."/>
            <person name="Bustamante Y."/>
            <person name="Caleb T."/>
            <person name="Canada A."/>
            <person name="Cardenas V."/>
            <person name="Carter K."/>
            <person name="Chacko J."/>
            <person name="Chandrabose M.N."/>
            <person name="Chavez D."/>
            <person name="Chavez A."/>
            <person name="Chen L."/>
            <person name="Chu H.-S."/>
            <person name="Claassen K.J."/>
            <person name="Cockrell R."/>
            <person name="Collins M."/>
            <person name="Cooper J.A."/>
            <person name="Cree A."/>
            <person name="Curry S.M."/>
            <person name="Da Y."/>
            <person name="Dao M.D."/>
            <person name="Das B."/>
            <person name="Davila M.-L."/>
            <person name="Davy-Carroll L."/>
            <person name="Denson S."/>
            <person name="Dinh H."/>
            <person name="Ebong V.E."/>
            <person name="Edwards J.R."/>
            <person name="Egan A."/>
            <person name="El-Daye J."/>
            <person name="Escobedo L."/>
            <person name="Fernandez S."/>
            <person name="Fernando P.R."/>
            <person name="Flagg N."/>
            <person name="Forbes L.D."/>
            <person name="Fowler R.G."/>
            <person name="Fu Q."/>
            <person name="Gabisi R.A."/>
            <person name="Ganer J."/>
            <person name="Garbino Pronczuk A."/>
            <person name="Garcia R.M."/>
            <person name="Garner T."/>
            <person name="Garrett T.E."/>
            <person name="Gonzalez D.A."/>
            <person name="Hamid H."/>
            <person name="Hawkins E.S."/>
            <person name="Hirani K."/>
            <person name="Hogues M.E."/>
            <person name="Hollins B."/>
            <person name="Hsiao C.-H."/>
            <person name="Jabil R."/>
            <person name="James M.L."/>
            <person name="Jhangiani S.N."/>
            <person name="Johnson B."/>
            <person name="Johnson Q."/>
            <person name="Joshi V."/>
            <person name="Kalu J.B."/>
            <person name="Kam C."/>
            <person name="Kashfia A."/>
            <person name="Keebler J."/>
            <person name="Kisamo H."/>
            <person name="Kovar C.L."/>
            <person name="Lago L.A."/>
            <person name="Lai C.-Y."/>
            <person name="Laidlaw J."/>
            <person name="Lara F."/>
            <person name="Le T.-K."/>
            <person name="Lee S.L."/>
            <person name="Legall F.H."/>
            <person name="Lemon S.J."/>
            <person name="Lewis L.R."/>
            <person name="Li B."/>
            <person name="Liu Y."/>
            <person name="Liu Y.-S."/>
            <person name="Lopez J."/>
            <person name="Lozado R.J."/>
            <person name="Lu J."/>
            <person name="Madu R.C."/>
            <person name="Maheshwari M."/>
            <person name="Maheshwari R."/>
            <person name="Malloy K."/>
            <person name="Martinez E."/>
            <person name="Mathew T."/>
            <person name="Mercado I.C."/>
            <person name="Mercado C."/>
            <person name="Meyer B."/>
            <person name="Montgomery K."/>
            <person name="Morgan M.B."/>
            <person name="Munidasa M."/>
            <person name="Nazareth L.V."/>
            <person name="Nelson J."/>
            <person name="Ng B.M."/>
            <person name="Nguyen N.B."/>
            <person name="Nguyen P.Q."/>
            <person name="Nguyen T."/>
            <person name="Obregon M."/>
            <person name="Okwuonu G.O."/>
            <person name="Onwere C.G."/>
            <person name="Orozco G."/>
            <person name="Parra A."/>
            <person name="Patel S."/>
            <person name="Patil S."/>
            <person name="Perez A."/>
            <person name="Perez Y."/>
            <person name="Pham C."/>
            <person name="Primus E.L."/>
            <person name="Pu L.-L."/>
            <person name="Puazo M."/>
            <person name="Qin X."/>
            <person name="Quiroz J.B."/>
            <person name="Reese J."/>
            <person name="Richards S."/>
            <person name="Rives C.M."/>
            <person name="Robberts R."/>
            <person name="Ruiz S.J."/>
            <person name="Ruiz M.J."/>
            <person name="Santibanez J."/>
            <person name="Schneider B.W."/>
            <person name="Sisson I."/>
            <person name="Smith M."/>
            <person name="Sodergren E."/>
            <person name="Song X.-Z."/>
            <person name="Song B.B."/>
            <person name="Summersgill H."/>
            <person name="Thelus R."/>
            <person name="Thornton R.D."/>
            <person name="Trejos Z.Y."/>
            <person name="Usmani K."/>
            <person name="Vattathil S."/>
            <person name="Villasana D."/>
            <person name="Walker D.L."/>
            <person name="Wang S."/>
            <person name="Wang K."/>
            <person name="White C.S."/>
            <person name="Williams A.C."/>
            <person name="Williamson J."/>
            <person name="Wilson K."/>
            <person name="Woghiren I.O."/>
            <person name="Woodworth J.R."/>
            <person name="Worley K.C."/>
            <person name="Wright R.A."/>
            <person name="Wu W."/>
            <person name="Young L."/>
            <person name="Zhang L."/>
            <person name="Zhang J."/>
            <person name="Zhu Y."/>
            <person name="Muzny D.M."/>
            <person name="Weinstock G."/>
            <person name="Gibbs R.A."/>
        </authorList>
    </citation>
    <scope>NUCLEOTIDE SEQUENCE [LARGE SCALE GENOMIC DNA]</scope>
    <source>
        <strain evidence="8">LSR1</strain>
    </source>
</reference>
<evidence type="ECO:0000259" key="3">
    <source>
        <dbReference type="Pfam" id="PF05970"/>
    </source>
</evidence>
<dbReference type="GO" id="GO:0043139">
    <property type="term" value="F:5'-3' DNA helicase activity"/>
    <property type="evidence" value="ECO:0007669"/>
    <property type="project" value="UniProtKB-EC"/>
</dbReference>
<dbReference type="InterPro" id="IPR049163">
    <property type="entry name" value="Pif1-like_2B_dom"/>
</dbReference>
<dbReference type="GO" id="GO:0000723">
    <property type="term" value="P:telomere maintenance"/>
    <property type="evidence" value="ECO:0007669"/>
    <property type="project" value="InterPro"/>
</dbReference>
<accession>A0A8R2H3J4</accession>
<evidence type="ECO:0000256" key="2">
    <source>
        <dbReference type="RuleBase" id="RU363044"/>
    </source>
</evidence>
<comment type="cofactor">
    <cofactor evidence="2">
        <name>Mg(2+)</name>
        <dbReference type="ChEBI" id="CHEBI:18420"/>
    </cofactor>
</comment>
<keyword evidence="2" id="KW-0378">Hydrolase</keyword>
<keyword evidence="2" id="KW-0067">ATP-binding</keyword>
<dbReference type="Pfam" id="PF05970">
    <property type="entry name" value="PIF1"/>
    <property type="match status" value="1"/>
</dbReference>
<evidence type="ECO:0000259" key="4">
    <source>
        <dbReference type="Pfam" id="PF14214"/>
    </source>
</evidence>
<proteinExistence type="inferred from homology"/>
<dbReference type="InterPro" id="IPR027417">
    <property type="entry name" value="P-loop_NTPase"/>
</dbReference>
<dbReference type="InterPro" id="IPR012340">
    <property type="entry name" value="NA-bd_OB-fold"/>
</dbReference>
<evidence type="ECO:0000259" key="5">
    <source>
        <dbReference type="Pfam" id="PF16900"/>
    </source>
</evidence>
<dbReference type="Gene3D" id="2.40.50.140">
    <property type="entry name" value="Nucleic acid-binding proteins"/>
    <property type="match status" value="1"/>
</dbReference>
<dbReference type="OrthoDB" id="6600746at2759"/>
<dbReference type="InterPro" id="IPR031657">
    <property type="entry name" value="REPA_OB_2"/>
</dbReference>
<dbReference type="InterPro" id="IPR010285">
    <property type="entry name" value="DNA_helicase_pif1-like_DEAD"/>
</dbReference>
<feature type="domain" description="Replication protein A OB" evidence="5">
    <location>
        <begin position="918"/>
        <end position="1000"/>
    </location>
</feature>
<dbReference type="SUPFAM" id="SSF52540">
    <property type="entry name" value="P-loop containing nucleoside triphosphate hydrolases"/>
    <property type="match status" value="2"/>
</dbReference>
<dbReference type="GO" id="GO:0003677">
    <property type="term" value="F:DNA binding"/>
    <property type="evidence" value="ECO:0007669"/>
    <property type="project" value="UniProtKB-KW"/>
</dbReference>
<dbReference type="CDD" id="cd18809">
    <property type="entry name" value="SF1_C_RecD"/>
    <property type="match status" value="1"/>
</dbReference>
<dbReference type="CDD" id="cd04475">
    <property type="entry name" value="RPA1_DBD_B"/>
    <property type="match status" value="1"/>
</dbReference>
<keyword evidence="2" id="KW-0233">DNA recombination</keyword>
<keyword evidence="1" id="KW-0238">DNA-binding</keyword>
<dbReference type="GO" id="GO:0005524">
    <property type="term" value="F:ATP binding"/>
    <property type="evidence" value="ECO:0007669"/>
    <property type="project" value="UniProtKB-KW"/>
</dbReference>
<keyword evidence="8" id="KW-1185">Reference proteome</keyword>
<dbReference type="InterPro" id="IPR025476">
    <property type="entry name" value="Helitron_helicase-like"/>
</dbReference>
<dbReference type="PANTHER" id="PTHR10492">
    <property type="match status" value="1"/>
</dbReference>
<dbReference type="Pfam" id="PF16900">
    <property type="entry name" value="REPA_OB_2"/>
    <property type="match status" value="1"/>
</dbReference>
<dbReference type="KEGG" id="api:107882970"/>
<dbReference type="AlphaFoldDB" id="A0A8R2H3J4"/>
<dbReference type="GO" id="GO:0006281">
    <property type="term" value="P:DNA repair"/>
    <property type="evidence" value="ECO:0007669"/>
    <property type="project" value="UniProtKB-KW"/>
</dbReference>
<dbReference type="PANTHER" id="PTHR10492:SF57">
    <property type="entry name" value="ATP-DEPENDENT DNA HELICASE"/>
    <property type="match status" value="1"/>
</dbReference>
<dbReference type="EnsemblMetazoa" id="XM_016802206.1">
    <property type="protein sequence ID" value="XP_016657695.1"/>
    <property type="gene ID" value="LOC107882970"/>
</dbReference>
<dbReference type="Gene3D" id="3.40.50.300">
    <property type="entry name" value="P-loop containing nucleotide triphosphate hydrolases"/>
    <property type="match status" value="1"/>
</dbReference>
<evidence type="ECO:0000313" key="7">
    <source>
        <dbReference type="EnsemblMetazoa" id="XP_016657695.1"/>
    </source>
</evidence>
<feature type="domain" description="Helitron helicase-like" evidence="4">
    <location>
        <begin position="93"/>
        <end position="253"/>
    </location>
</feature>
<dbReference type="Pfam" id="PF14214">
    <property type="entry name" value="Helitron_like_N"/>
    <property type="match status" value="1"/>
</dbReference>
<sequence length="1107" mass="127057">MVPQGQHRGRFNAPTQVEMAVVMIGEEYGNRDIVLSRKDEKLQRISETHRSYDSLEYPLIFLHGEDGYAIDILSFNVNLNEYNSHKTISSKQFYAYRLMVDMYAKIESERLLFIRNNQSKLRAEDYIHLRDAIENDGHVNDIGQLFILPSSFTGGPRYMHEKTMDAMTYVRNFGTPNLFITFTCNPNWMEIKRELKHGQIAQDRHDIIARVFHQKMKVLMNLIVKHRIFGETQCYMYTVEWQKRGLPHAHLLVWLVDQIRPNDVDDIISAELPNPEIDPELFEIVKKHMVHGPCGHMHPNSPCMGENQKCSKRYPKAFTNSTITEYDGYPLYRRRDFRSGGFKSTVLRNSTLVEIDNRFIVPYNSLLLKTFNAHINVEWCHSVKSIKYICKYINKGSDQAIFALTNKFDEVGIYQIGRYISTNEAVWKILGFPLHQRHPVVQHLAVHLENGQRVYFSSADNVQHILNHSKNTTLLAFFDLCQVDDFAKTLLYHEVPKYFTWDSNNHTFSRRKRGKLLENNIYSTDAIGRVYTVHPNNAECYFLRLLLHVVKGPTSFQNLRTVNNIIYPTFQQACKTLNLIDDDSHWSLTLTEASLNDSSSNNDSNDSNVNMDNQFEYMRETQYDKCSLKTDISTNEPRLTNEQRCVFDAVYNSVLRDDGKLFFIDAPGGTGKTFILKLLLSKIRHEGKIALCVASSGIAATLLPGGRTAHSMFKLPLTMINNHLPVCNIKKGSAMAKLIQECKLIVWDECTMAHKKAIEALNRSLIDLTGDFRQILPVVPRGTKTDEIHVETPIILLRNLDAPKLCNGTRLLISNLHQNVLEATILTGSYSGESVFIPRIPMIPTDFPIEFKRLQFPVKPCMAMTINKAQGQTFKVIGIDLSEPCFSHGQLYVACSRVGSSRVGSSKCITILSPSANTIGVIIRIEDIVDIVKPTKTLKLRDVVIADNTGIEITLTLWNEEASLFTGQIEDILSVEKSKLVIYKKGKKLSVTHSTVIQINPNWPEKEVLKEWYKKEGRYQFDRMDLTQSSSIDNTTLNQSDNAYLTSVDDKVISQIVEDEKSTKRRLDEIYILQEQLQNEINELTFKKIRLNLERQAVENRIICRRQ</sequence>
<feature type="domain" description="DNA helicase Pif1-like 2B" evidence="6">
    <location>
        <begin position="792"/>
        <end position="816"/>
    </location>
</feature>
<dbReference type="RefSeq" id="XP_016657695.1">
    <property type="nucleotide sequence ID" value="XM_016802206.1"/>
</dbReference>
<name>A0A8R2H3J4_ACYPI</name>
<keyword evidence="2" id="KW-0234">DNA repair</keyword>
<protein>
    <recommendedName>
        <fullName evidence="2">ATP-dependent DNA helicase</fullName>
        <ecNumber evidence="2">5.6.2.3</ecNumber>
    </recommendedName>
</protein>
<dbReference type="SUPFAM" id="SSF50249">
    <property type="entry name" value="Nucleic acid-binding proteins"/>
    <property type="match status" value="1"/>
</dbReference>
<dbReference type="Proteomes" id="UP000007819">
    <property type="component" value="Chromosome A2"/>
</dbReference>
<reference evidence="7" key="2">
    <citation type="submission" date="2022-06" db="UniProtKB">
        <authorList>
            <consortium name="EnsemblMetazoa"/>
        </authorList>
    </citation>
    <scope>IDENTIFICATION</scope>
</reference>
<comment type="catalytic activity">
    <reaction evidence="2">
        <text>ATP + H2O = ADP + phosphate + H(+)</text>
        <dbReference type="Rhea" id="RHEA:13065"/>
        <dbReference type="ChEBI" id="CHEBI:15377"/>
        <dbReference type="ChEBI" id="CHEBI:15378"/>
        <dbReference type="ChEBI" id="CHEBI:30616"/>
        <dbReference type="ChEBI" id="CHEBI:43474"/>
        <dbReference type="ChEBI" id="CHEBI:456216"/>
        <dbReference type="EC" id="5.6.2.3"/>
    </reaction>
</comment>
<feature type="domain" description="DNA helicase Pif1-like DEAD-box helicase" evidence="3">
    <location>
        <begin position="639"/>
        <end position="790"/>
    </location>
</feature>
<evidence type="ECO:0000313" key="8">
    <source>
        <dbReference type="Proteomes" id="UP000007819"/>
    </source>
</evidence>